<evidence type="ECO:0000256" key="5">
    <source>
        <dbReference type="ARBA" id="ARBA00023136"/>
    </source>
</evidence>
<dbReference type="Gene3D" id="1.20.1250.20">
    <property type="entry name" value="MFS general substrate transporter like domains"/>
    <property type="match status" value="2"/>
</dbReference>
<dbReference type="InterPro" id="IPR011701">
    <property type="entry name" value="MFS"/>
</dbReference>
<proteinExistence type="inferred from homology"/>
<dbReference type="PANTHER" id="PTHR19432:SF37">
    <property type="entry name" value="SOLUTE CARRIER FAMILY 45 MEMBER 3"/>
    <property type="match status" value="1"/>
</dbReference>
<evidence type="ECO:0000256" key="1">
    <source>
        <dbReference type="ARBA" id="ARBA00004141"/>
    </source>
</evidence>
<keyword evidence="4 7" id="KW-1133">Transmembrane helix</keyword>
<comment type="subcellular location">
    <subcellularLocation>
        <location evidence="1">Membrane</location>
        <topology evidence="1">Multi-pass membrane protein</topology>
    </subcellularLocation>
</comment>
<feature type="transmembrane region" description="Helical" evidence="7">
    <location>
        <begin position="130"/>
        <end position="149"/>
    </location>
</feature>
<accession>A0A9D4RQE1</accession>
<dbReference type="GO" id="GO:0008506">
    <property type="term" value="F:sucrose:proton symporter activity"/>
    <property type="evidence" value="ECO:0007669"/>
    <property type="project" value="TreeGrafter"/>
</dbReference>
<gene>
    <name evidence="8" type="ORF">DPMN_001481</name>
</gene>
<dbReference type="SUPFAM" id="SSF103473">
    <property type="entry name" value="MFS general substrate transporter"/>
    <property type="match status" value="1"/>
</dbReference>
<evidence type="ECO:0000313" key="8">
    <source>
        <dbReference type="EMBL" id="KAH3877606.1"/>
    </source>
</evidence>
<protein>
    <submittedName>
        <fullName evidence="8">Uncharacterized protein</fullName>
    </submittedName>
</protein>
<feature type="transmembrane region" description="Helical" evidence="7">
    <location>
        <begin position="96"/>
        <end position="118"/>
    </location>
</feature>
<name>A0A9D4RQE1_DREPO</name>
<evidence type="ECO:0000256" key="2">
    <source>
        <dbReference type="ARBA" id="ARBA00022448"/>
    </source>
</evidence>
<keyword evidence="2" id="KW-0813">Transport</keyword>
<comment type="caution">
    <text evidence="8">The sequence shown here is derived from an EMBL/GenBank/DDBJ whole genome shotgun (WGS) entry which is preliminary data.</text>
</comment>
<feature type="transmembrane region" description="Helical" evidence="7">
    <location>
        <begin position="576"/>
        <end position="595"/>
    </location>
</feature>
<feature type="transmembrane region" description="Helical" evidence="7">
    <location>
        <begin position="470"/>
        <end position="489"/>
    </location>
</feature>
<feature type="transmembrane region" description="Helical" evidence="7">
    <location>
        <begin position="62"/>
        <end position="84"/>
    </location>
</feature>
<dbReference type="Pfam" id="PF07690">
    <property type="entry name" value="MFS_1"/>
    <property type="match status" value="1"/>
</dbReference>
<keyword evidence="3 7" id="KW-0812">Transmembrane</keyword>
<feature type="transmembrane region" description="Helical" evidence="7">
    <location>
        <begin position="207"/>
        <end position="225"/>
    </location>
</feature>
<feature type="transmembrane region" description="Helical" evidence="7">
    <location>
        <begin position="345"/>
        <end position="367"/>
    </location>
</feature>
<evidence type="ECO:0000256" key="4">
    <source>
        <dbReference type="ARBA" id="ARBA00022989"/>
    </source>
</evidence>
<organism evidence="8 9">
    <name type="scientific">Dreissena polymorpha</name>
    <name type="common">Zebra mussel</name>
    <name type="synonym">Mytilus polymorpha</name>
    <dbReference type="NCBI Taxonomy" id="45954"/>
    <lineage>
        <taxon>Eukaryota</taxon>
        <taxon>Metazoa</taxon>
        <taxon>Spiralia</taxon>
        <taxon>Lophotrochozoa</taxon>
        <taxon>Mollusca</taxon>
        <taxon>Bivalvia</taxon>
        <taxon>Autobranchia</taxon>
        <taxon>Heteroconchia</taxon>
        <taxon>Euheterodonta</taxon>
        <taxon>Imparidentia</taxon>
        <taxon>Neoheterodontei</taxon>
        <taxon>Myida</taxon>
        <taxon>Dreissenoidea</taxon>
        <taxon>Dreissenidae</taxon>
        <taxon>Dreissena</taxon>
    </lineage>
</organism>
<evidence type="ECO:0000256" key="7">
    <source>
        <dbReference type="SAM" id="Phobius"/>
    </source>
</evidence>
<dbReference type="AlphaFoldDB" id="A0A9D4RQE1"/>
<feature type="transmembrane region" description="Helical" evidence="7">
    <location>
        <begin position="495"/>
        <end position="517"/>
    </location>
</feature>
<feature type="transmembrane region" description="Helical" evidence="7">
    <location>
        <begin position="245"/>
        <end position="264"/>
    </location>
</feature>
<feature type="transmembrane region" description="Helical" evidence="7">
    <location>
        <begin position="551"/>
        <end position="570"/>
    </location>
</feature>
<dbReference type="FunFam" id="1.20.1250.20:FF:000193">
    <property type="entry name" value="Solute carrier family 45 member 3"/>
    <property type="match status" value="1"/>
</dbReference>
<evidence type="ECO:0000313" key="9">
    <source>
        <dbReference type="Proteomes" id="UP000828390"/>
    </source>
</evidence>
<comment type="similarity">
    <text evidence="6">Belongs to the glycoside-pentoside-hexuronide (GPH) cation symporter transporter (TC 2.A.2) family.</text>
</comment>
<dbReference type="GO" id="GO:0016020">
    <property type="term" value="C:membrane"/>
    <property type="evidence" value="ECO:0007669"/>
    <property type="project" value="UniProtKB-SubCell"/>
</dbReference>
<dbReference type="InterPro" id="IPR036259">
    <property type="entry name" value="MFS_trans_sf"/>
</dbReference>
<dbReference type="OrthoDB" id="28755at2759"/>
<keyword evidence="9" id="KW-1185">Reference proteome</keyword>
<dbReference type="EMBL" id="JAIWYP010000001">
    <property type="protein sequence ID" value="KAH3877606.1"/>
    <property type="molecule type" value="Genomic_DNA"/>
</dbReference>
<reference evidence="8" key="2">
    <citation type="submission" date="2020-11" db="EMBL/GenBank/DDBJ databases">
        <authorList>
            <person name="McCartney M.A."/>
            <person name="Auch B."/>
            <person name="Kono T."/>
            <person name="Mallez S."/>
            <person name="Becker A."/>
            <person name="Gohl D.M."/>
            <person name="Silverstein K.A.T."/>
            <person name="Koren S."/>
            <person name="Bechman K.B."/>
            <person name="Herman A."/>
            <person name="Abrahante J.E."/>
            <person name="Garbe J."/>
        </authorList>
    </citation>
    <scope>NUCLEOTIDE SEQUENCE</scope>
    <source>
        <strain evidence="8">Duluth1</strain>
        <tissue evidence="8">Whole animal</tissue>
    </source>
</reference>
<keyword evidence="5 7" id="KW-0472">Membrane</keyword>
<dbReference type="PANTHER" id="PTHR19432">
    <property type="entry name" value="SUGAR TRANSPORTER"/>
    <property type="match status" value="1"/>
</dbReference>
<reference evidence="8" key="1">
    <citation type="journal article" date="2019" name="bioRxiv">
        <title>The Genome of the Zebra Mussel, Dreissena polymorpha: A Resource for Invasive Species Research.</title>
        <authorList>
            <person name="McCartney M.A."/>
            <person name="Auch B."/>
            <person name="Kono T."/>
            <person name="Mallez S."/>
            <person name="Zhang Y."/>
            <person name="Obille A."/>
            <person name="Becker A."/>
            <person name="Abrahante J.E."/>
            <person name="Garbe J."/>
            <person name="Badalamenti J.P."/>
            <person name="Herman A."/>
            <person name="Mangelson H."/>
            <person name="Liachko I."/>
            <person name="Sullivan S."/>
            <person name="Sone E.D."/>
            <person name="Koren S."/>
            <person name="Silverstein K.A.T."/>
            <person name="Beckman K.B."/>
            <person name="Gohl D.M."/>
        </authorList>
    </citation>
    <scope>NUCLEOTIDE SEQUENCE</scope>
    <source>
        <strain evidence="8">Duluth1</strain>
        <tissue evidence="8">Whole animal</tissue>
    </source>
</reference>
<feature type="transmembrane region" description="Helical" evidence="7">
    <location>
        <begin position="161"/>
        <end position="186"/>
    </location>
</feature>
<evidence type="ECO:0000256" key="6">
    <source>
        <dbReference type="ARBA" id="ARBA00038193"/>
    </source>
</evidence>
<dbReference type="Proteomes" id="UP000828390">
    <property type="component" value="Unassembled WGS sequence"/>
</dbReference>
<evidence type="ECO:0000256" key="3">
    <source>
        <dbReference type="ARBA" id="ARBA00022692"/>
    </source>
</evidence>
<sequence length="611" mass="66875">MNDKEGYLEVRSRIRAGSVENMLLEPTLQVPLVSSSIPAPIPEMVTIGSKGRRISLGMVQIFLLNAIVCGVEICACAGFTYIPPMLLKTGYSEENMSIILGLGPLMGFFLVPVIGRASDRCRSSLGRRRPFIIGLSSLLIMSLVLVPYADVLCTNLFGTSAMSRTMAVMLLTFGVVMLDFTSQACLTPCEALISDATMDSDQEDRAFIVYSLMVSLGGFLGYLITAIDWNTTNIGMYFKNQEKTVFTILGCLFSVMLMATLIAAKELPLQAIENNQKVEGESEESHFNSGANTLQEICSNGGESGYDTNGSENGALMLQGQKPNSSQMYASKRTRMGKFMALPKSGLGMLLSCRMFASIVNLFRLLWINIHDKLPEPFKKLLVIPHVLRHLALAHFFSWTSVMGFNLFFTDYVANAVYQGDPNAPEDSPLRVVFDEGVRMGSWGLLIHCVTSAIYALLIERLVTRYGCKLTYSIGMASLVCSMFGMVLFKNVVFVLVMAALTGIAYATVTTIPFILVTKYHSEKQTYFFDAPSNSNTERGIATDIATLDSAYFLSQVVLSCTMSSIVYITGSQSSYMVTAGVMGILSIVFIQNIITAPAEMTTLKQSLSVL</sequence>